<dbReference type="InterPro" id="IPR029039">
    <property type="entry name" value="Flavoprotein-like_sf"/>
</dbReference>
<evidence type="ECO:0000313" key="3">
    <source>
        <dbReference type="Proteomes" id="UP000646749"/>
    </source>
</evidence>
<dbReference type="InterPro" id="IPR005025">
    <property type="entry name" value="FMN_Rdtase-like_dom"/>
</dbReference>
<evidence type="ECO:0000259" key="1">
    <source>
        <dbReference type="Pfam" id="PF03358"/>
    </source>
</evidence>
<name>A0ABQ4E243_9ACTN</name>
<reference evidence="2 3" key="1">
    <citation type="submission" date="2021-01" db="EMBL/GenBank/DDBJ databases">
        <title>Whole genome shotgun sequence of Plantactinospora endophytica NBRC 110450.</title>
        <authorList>
            <person name="Komaki H."/>
            <person name="Tamura T."/>
        </authorList>
    </citation>
    <scope>NUCLEOTIDE SEQUENCE [LARGE SCALE GENOMIC DNA]</scope>
    <source>
        <strain evidence="2 3">NBRC 110450</strain>
    </source>
</reference>
<dbReference type="PANTHER" id="PTHR30543">
    <property type="entry name" value="CHROMATE REDUCTASE"/>
    <property type="match status" value="1"/>
</dbReference>
<feature type="domain" description="NADPH-dependent FMN reductase-like" evidence="1">
    <location>
        <begin position="2"/>
        <end position="143"/>
    </location>
</feature>
<comment type="caution">
    <text evidence="2">The sequence shown here is derived from an EMBL/GenBank/DDBJ whole genome shotgun (WGS) entry which is preliminary data.</text>
</comment>
<keyword evidence="3" id="KW-1185">Reference proteome</keyword>
<dbReference type="EMBL" id="BONW01000016">
    <property type="protein sequence ID" value="GIG88776.1"/>
    <property type="molecule type" value="Genomic_DNA"/>
</dbReference>
<dbReference type="PANTHER" id="PTHR30543:SF21">
    <property type="entry name" value="NAD(P)H-DEPENDENT FMN REDUCTASE LOT6"/>
    <property type="match status" value="1"/>
</dbReference>
<organism evidence="2 3">
    <name type="scientific">Plantactinospora endophytica</name>
    <dbReference type="NCBI Taxonomy" id="673535"/>
    <lineage>
        <taxon>Bacteria</taxon>
        <taxon>Bacillati</taxon>
        <taxon>Actinomycetota</taxon>
        <taxon>Actinomycetes</taxon>
        <taxon>Micromonosporales</taxon>
        <taxon>Micromonosporaceae</taxon>
        <taxon>Plantactinospora</taxon>
    </lineage>
</organism>
<dbReference type="SUPFAM" id="SSF52218">
    <property type="entry name" value="Flavoproteins"/>
    <property type="match status" value="1"/>
</dbReference>
<accession>A0ABQ4E243</accession>
<dbReference type="Gene3D" id="3.40.50.360">
    <property type="match status" value="1"/>
</dbReference>
<dbReference type="RefSeq" id="WP_203867261.1">
    <property type="nucleotide sequence ID" value="NZ_BONW01000016.1"/>
</dbReference>
<dbReference type="Pfam" id="PF03358">
    <property type="entry name" value="FMN_red"/>
    <property type="match status" value="1"/>
</dbReference>
<dbReference type="Proteomes" id="UP000646749">
    <property type="component" value="Unassembled WGS sequence"/>
</dbReference>
<sequence length="206" mass="21882">MSGSLRRESYNSALLTALPALAPAGMEFDRFTGLGEVPPYDQDLEADPPLAVLRWRAAVEAHDGIVLATPEYLRSMPGVVKNAIDWASRPVHAPPLSGKAVLVLVATPGRALGYRSLGDAQSLLTGLRNIVVPAPEVVINSAETALVPDGDAWRLTDPLSAAFIRLQLGLLADILESGMARLLEERFRARSAEITAVLAKAAGNGR</sequence>
<evidence type="ECO:0000313" key="2">
    <source>
        <dbReference type="EMBL" id="GIG88776.1"/>
    </source>
</evidence>
<proteinExistence type="predicted"/>
<gene>
    <name evidence="2" type="ORF">Pen02_37120</name>
</gene>
<dbReference type="InterPro" id="IPR050712">
    <property type="entry name" value="NAD(P)H-dep_reductase"/>
</dbReference>
<protein>
    <recommendedName>
        <fullName evidence="1">NADPH-dependent FMN reductase-like domain-containing protein</fullName>
    </recommendedName>
</protein>